<evidence type="ECO:0000259" key="1">
    <source>
        <dbReference type="Pfam" id="PF18765"/>
    </source>
</evidence>
<comment type="caution">
    <text evidence="2">The sequence shown here is derived from an EMBL/GenBank/DDBJ whole genome shotgun (WGS) entry which is preliminary data.</text>
</comment>
<dbReference type="PANTHER" id="PTHR43852:SF3">
    <property type="entry name" value="NUCLEOTIDYLTRANSFERASE"/>
    <property type="match status" value="1"/>
</dbReference>
<dbReference type="Gene3D" id="3.30.460.10">
    <property type="entry name" value="Beta Polymerase, domain 2"/>
    <property type="match status" value="1"/>
</dbReference>
<organism evidence="2 3">
    <name type="scientific">Candidatus Woesebacteria bacterium CG22_combo_CG10-13_8_21_14_all_39_10</name>
    <dbReference type="NCBI Taxonomy" id="1975059"/>
    <lineage>
        <taxon>Bacteria</taxon>
        <taxon>Candidatus Woeseibacteriota</taxon>
    </lineage>
</organism>
<evidence type="ECO:0000313" key="2">
    <source>
        <dbReference type="EMBL" id="PIP57632.1"/>
    </source>
</evidence>
<dbReference type="InterPro" id="IPR052930">
    <property type="entry name" value="TA_antitoxin_MntA"/>
</dbReference>
<evidence type="ECO:0000313" key="3">
    <source>
        <dbReference type="Proteomes" id="UP000229847"/>
    </source>
</evidence>
<dbReference type="SUPFAM" id="SSF81301">
    <property type="entry name" value="Nucleotidyltransferase"/>
    <property type="match status" value="1"/>
</dbReference>
<dbReference type="NCBIfam" id="NF047752">
    <property type="entry name" value="MntA_antitoxin"/>
    <property type="match status" value="1"/>
</dbReference>
<dbReference type="PANTHER" id="PTHR43852">
    <property type="entry name" value="NUCLEOTIDYLTRANSFERASE"/>
    <property type="match status" value="1"/>
</dbReference>
<reference evidence="2 3" key="1">
    <citation type="submission" date="2017-09" db="EMBL/GenBank/DDBJ databases">
        <title>Depth-based differentiation of microbial function through sediment-hosted aquifers and enrichment of novel symbionts in the deep terrestrial subsurface.</title>
        <authorList>
            <person name="Probst A.J."/>
            <person name="Ladd B."/>
            <person name="Jarett J.K."/>
            <person name="Geller-Mcgrath D.E."/>
            <person name="Sieber C.M."/>
            <person name="Emerson J.B."/>
            <person name="Anantharaman K."/>
            <person name="Thomas B.C."/>
            <person name="Malmstrom R."/>
            <person name="Stieglmeier M."/>
            <person name="Klingl A."/>
            <person name="Woyke T."/>
            <person name="Ryan C.M."/>
            <person name="Banfield J.F."/>
        </authorList>
    </citation>
    <scope>NUCLEOTIDE SEQUENCE [LARGE SCALE GENOMIC DNA]</scope>
    <source>
        <strain evidence="2">CG22_combo_CG10-13_8_21_14_all_39_10</strain>
    </source>
</reference>
<dbReference type="AlphaFoldDB" id="A0A2H0BIY7"/>
<accession>A0A2H0BIY7</accession>
<dbReference type="Proteomes" id="UP000229847">
    <property type="component" value="Unassembled WGS sequence"/>
</dbReference>
<dbReference type="InterPro" id="IPR043519">
    <property type="entry name" value="NT_sf"/>
</dbReference>
<dbReference type="EMBL" id="PCSW01000062">
    <property type="protein sequence ID" value="PIP57632.1"/>
    <property type="molecule type" value="Genomic_DNA"/>
</dbReference>
<dbReference type="CDD" id="cd05403">
    <property type="entry name" value="NT_KNTase_like"/>
    <property type="match status" value="1"/>
</dbReference>
<feature type="domain" description="Polymerase beta nucleotidyltransferase" evidence="1">
    <location>
        <begin position="5"/>
        <end position="90"/>
    </location>
</feature>
<dbReference type="Pfam" id="PF18765">
    <property type="entry name" value="Polbeta"/>
    <property type="match status" value="1"/>
</dbReference>
<protein>
    <recommendedName>
        <fullName evidence="1">Polymerase beta nucleotidyltransferase domain-containing protein</fullName>
    </recommendedName>
</protein>
<name>A0A2H0BIY7_9BACT</name>
<dbReference type="InterPro" id="IPR041633">
    <property type="entry name" value="Polbeta"/>
</dbReference>
<proteinExistence type="predicted"/>
<gene>
    <name evidence="2" type="ORF">COX03_02010</name>
</gene>
<sequence>MNLEDIRKKHNLSLILMHGSRVSGKTHPKSDTDIAVMQKDGSRKIDLLGLYGNFAKIFKTSSVDIVNLTHANPLLLFTVARKSKLLAGSQKDYNKFKLLAFHRYSDYQPYLKMEAEFVRERIAAYAQS</sequence>